<dbReference type="RefSeq" id="WP_076610611.1">
    <property type="nucleotide sequence ID" value="NZ_FTNR01000018.1"/>
</dbReference>
<comment type="similarity">
    <text evidence="1">Belongs to the PrpD family.</text>
</comment>
<evidence type="ECO:0000313" key="5">
    <source>
        <dbReference type="Proteomes" id="UP000185936"/>
    </source>
</evidence>
<accession>A0A1N7GYE4</accession>
<dbReference type="EMBL" id="FTNR01000018">
    <property type="protein sequence ID" value="SIS17647.1"/>
    <property type="molecule type" value="Genomic_DNA"/>
</dbReference>
<dbReference type="GO" id="GO:0016829">
    <property type="term" value="F:lyase activity"/>
    <property type="evidence" value="ECO:0007669"/>
    <property type="project" value="InterPro"/>
</dbReference>
<dbReference type="InterPro" id="IPR042188">
    <property type="entry name" value="MmgE/PrpD_sf_2"/>
</dbReference>
<evidence type="ECO:0000259" key="3">
    <source>
        <dbReference type="Pfam" id="PF19305"/>
    </source>
</evidence>
<reference evidence="5" key="1">
    <citation type="submission" date="2017-01" db="EMBL/GenBank/DDBJ databases">
        <authorList>
            <person name="Varghese N."/>
            <person name="Submissions S."/>
        </authorList>
    </citation>
    <scope>NUCLEOTIDE SEQUENCE [LARGE SCALE GENOMIC DNA]</scope>
    <source>
        <strain evidence="5">type strain: HArc-</strain>
    </source>
</reference>
<dbReference type="Proteomes" id="UP000185936">
    <property type="component" value="Unassembled WGS sequence"/>
</dbReference>
<dbReference type="PANTHER" id="PTHR16943:SF8">
    <property type="entry name" value="2-METHYLCITRATE DEHYDRATASE"/>
    <property type="match status" value="1"/>
</dbReference>
<dbReference type="Pfam" id="PF19305">
    <property type="entry name" value="MmgE_PrpD_C"/>
    <property type="match status" value="1"/>
</dbReference>
<dbReference type="InterPro" id="IPR045336">
    <property type="entry name" value="MmgE_PrpD_N"/>
</dbReference>
<feature type="domain" description="MmgE/PrpD N-terminal" evidence="2">
    <location>
        <begin position="24"/>
        <end position="238"/>
    </location>
</feature>
<organism evidence="4 5">
    <name type="scientific">Natronorubrum thiooxidans</name>
    <dbReference type="NCBI Taxonomy" id="308853"/>
    <lineage>
        <taxon>Archaea</taxon>
        <taxon>Methanobacteriati</taxon>
        <taxon>Methanobacteriota</taxon>
        <taxon>Stenosarchaea group</taxon>
        <taxon>Halobacteria</taxon>
        <taxon>Halobacteriales</taxon>
        <taxon>Natrialbaceae</taxon>
        <taxon>Natronorubrum</taxon>
    </lineage>
</organism>
<evidence type="ECO:0000256" key="1">
    <source>
        <dbReference type="ARBA" id="ARBA00006174"/>
    </source>
</evidence>
<dbReference type="Pfam" id="PF03972">
    <property type="entry name" value="MmgE_PrpD_N"/>
    <property type="match status" value="1"/>
</dbReference>
<dbReference type="InterPro" id="IPR005656">
    <property type="entry name" value="MmgE_PrpD"/>
</dbReference>
<evidence type="ECO:0000259" key="2">
    <source>
        <dbReference type="Pfam" id="PF03972"/>
    </source>
</evidence>
<feature type="domain" description="MmgE/PrpD C-terminal" evidence="3">
    <location>
        <begin position="276"/>
        <end position="441"/>
    </location>
</feature>
<dbReference type="SUPFAM" id="SSF103378">
    <property type="entry name" value="2-methylcitrate dehydratase PrpD"/>
    <property type="match status" value="1"/>
</dbReference>
<keyword evidence="5" id="KW-1185">Reference proteome</keyword>
<dbReference type="Gene3D" id="1.10.4100.10">
    <property type="entry name" value="2-methylcitrate dehydratase PrpD"/>
    <property type="match status" value="1"/>
</dbReference>
<dbReference type="InterPro" id="IPR045337">
    <property type="entry name" value="MmgE_PrpD_C"/>
</dbReference>
<dbReference type="OrthoDB" id="43639at2157"/>
<dbReference type="InterPro" id="IPR042183">
    <property type="entry name" value="MmgE/PrpD_sf_1"/>
</dbReference>
<name>A0A1N7GYE4_9EURY</name>
<evidence type="ECO:0000313" key="4">
    <source>
        <dbReference type="EMBL" id="SIS17647.1"/>
    </source>
</evidence>
<proteinExistence type="inferred from homology"/>
<dbReference type="PANTHER" id="PTHR16943">
    <property type="entry name" value="2-METHYLCITRATE DEHYDRATASE-RELATED"/>
    <property type="match status" value="1"/>
</dbReference>
<dbReference type="STRING" id="308853.SAMN05421752_11814"/>
<gene>
    <name evidence="4" type="ORF">SAMN05421752_11814</name>
</gene>
<protein>
    <submittedName>
        <fullName evidence="4">2-methylcitrate dehydratase PrpD</fullName>
    </submittedName>
</protein>
<dbReference type="AlphaFoldDB" id="A0A1N7GYE4"/>
<sequence length="465" mass="49588">MTADSPEPTTDWEAAIFEFLETPVPEPVLKRGETTVADVLAAMVAGSAAEPYAQAWETVDLPPGESTVVGSSRTTAPIQAATLNGTAAIVQEIEEGHNTGGHVGSGIVAGGLAMAEHADADGETLVESCVRAYELCARLEEAIFAMKAQLNDAVPWLVRNPHATWTTVGPAVAGILCTDPDPSTVHETFRLAANRAVVSMDDPYTEGPPSRNVTAGASAGVGVTMAQLAQAGIPGSGTTVKTVYEPFEDLLPDGFTHLFADLGTDWAITENYFKPYPSCRYTHAPLDALREIDAELEPEAIDRLLVETYANAVDMAHTSPETLTGAKFSIPYVLARQLYSGDVTLEQFTPDAIANEAVQALAERVDVQAAAEFDAAFPENWGARVTVEFRDGTAVSGERAYPRGDYRDPIPDDEFTDRIRTLLAYGLADETSDRAIEIVRSTSGHSARDVGAVLRTGGQSSHDEY</sequence>
<dbReference type="Gene3D" id="3.30.1330.120">
    <property type="entry name" value="2-methylcitrate dehydratase PrpD"/>
    <property type="match status" value="1"/>
</dbReference>
<dbReference type="InterPro" id="IPR036148">
    <property type="entry name" value="MmgE/PrpD_sf"/>
</dbReference>